<dbReference type="AlphaFoldDB" id="A0A2G6E4A6"/>
<dbReference type="InterPro" id="IPR011990">
    <property type="entry name" value="TPR-like_helical_dom_sf"/>
</dbReference>
<comment type="caution">
    <text evidence="2">The sequence shown here is derived from an EMBL/GenBank/DDBJ whole genome shotgun (WGS) entry which is preliminary data.</text>
</comment>
<organism evidence="2 3">
    <name type="scientific">candidate division KSB3 bacterium</name>
    <dbReference type="NCBI Taxonomy" id="2044937"/>
    <lineage>
        <taxon>Bacteria</taxon>
        <taxon>candidate division KSB3</taxon>
    </lineage>
</organism>
<sequence length="433" mass="48162">MPGTCVENVAQCQRATVNQLFSLLVSVKIFQTMRICPTVVLCLLILAMPASAMDQQWIDDLNQRFPGIGNEFEMAVRQKLSPYGETADPQEIITTLLADPDYVPDRIANARSFSAHSELMLLYPAIGEYEKSLKEAKLLRDFILRHSPEDERILQTFRGVYSELLLVNGQYEEALKEIEQTIAIDPSEAGNYLSQGVAYVRLQRLEDALDSLKILVQHPDGLKYAQQLFVFIMEHRRVFQGAQLQKNTMIDVMLKEIDSESSAATHLLTEVSNAPDNRQKAEHQPPASSSVPTASTPTPSKSEKSSRPAAAAPSLRSLTALKGLNAEQVSKLLGPPLMESEGATTFDRDYPFRGETLNISFDKKTRQSVSFQMFFLPPVDQNRAFAQIGLKEEAGAVPVIDNDMLKVWGSYGPFSKLRLSLSEGRVIAVIVEP</sequence>
<name>A0A2G6E4A6_9BACT</name>
<feature type="region of interest" description="Disordered" evidence="1">
    <location>
        <begin position="275"/>
        <end position="312"/>
    </location>
</feature>
<proteinExistence type="predicted"/>
<protein>
    <submittedName>
        <fullName evidence="2">Uncharacterized protein</fullName>
    </submittedName>
</protein>
<evidence type="ECO:0000313" key="2">
    <source>
        <dbReference type="EMBL" id="PID56797.1"/>
    </source>
</evidence>
<accession>A0A2G6E4A6</accession>
<evidence type="ECO:0000256" key="1">
    <source>
        <dbReference type="SAM" id="MobiDB-lite"/>
    </source>
</evidence>
<dbReference type="Proteomes" id="UP000229740">
    <property type="component" value="Unassembled WGS sequence"/>
</dbReference>
<evidence type="ECO:0000313" key="3">
    <source>
        <dbReference type="Proteomes" id="UP000229740"/>
    </source>
</evidence>
<gene>
    <name evidence="2" type="ORF">CSB45_10175</name>
</gene>
<dbReference type="SUPFAM" id="SSF48452">
    <property type="entry name" value="TPR-like"/>
    <property type="match status" value="1"/>
</dbReference>
<dbReference type="Gene3D" id="1.25.40.10">
    <property type="entry name" value="Tetratricopeptide repeat domain"/>
    <property type="match status" value="1"/>
</dbReference>
<dbReference type="EMBL" id="PDPS01000031">
    <property type="protein sequence ID" value="PID56797.1"/>
    <property type="molecule type" value="Genomic_DNA"/>
</dbReference>
<feature type="compositionally biased region" description="Low complexity" evidence="1">
    <location>
        <begin position="285"/>
        <end position="300"/>
    </location>
</feature>
<reference evidence="2 3" key="1">
    <citation type="submission" date="2017-10" db="EMBL/GenBank/DDBJ databases">
        <title>Novel microbial diversity and functional potential in the marine mammal oral microbiome.</title>
        <authorList>
            <person name="Dudek N.K."/>
            <person name="Sun C.L."/>
            <person name="Burstein D."/>
            <person name="Kantor R.S."/>
            <person name="Aliaga Goltsman D.S."/>
            <person name="Bik E.M."/>
            <person name="Thomas B.C."/>
            <person name="Banfield J.F."/>
            <person name="Relman D.A."/>
        </authorList>
    </citation>
    <scope>NUCLEOTIDE SEQUENCE [LARGE SCALE GENOMIC DNA]</scope>
    <source>
        <strain evidence="2">DOLZORAL124_49_17</strain>
    </source>
</reference>